<comment type="caution">
    <text evidence="10">Lacks conserved residue(s) required for the propagation of feature annotation.</text>
</comment>
<keyword evidence="5" id="KW-0276">Fatty acid metabolism</keyword>
<dbReference type="GO" id="GO:0046872">
    <property type="term" value="F:metal ion binding"/>
    <property type="evidence" value="ECO:0007669"/>
    <property type="project" value="UniProtKB-KW"/>
</dbReference>
<evidence type="ECO:0000259" key="12">
    <source>
        <dbReference type="PROSITE" id="PS50095"/>
    </source>
</evidence>
<evidence type="ECO:0000313" key="15">
    <source>
        <dbReference type="Proteomes" id="UP001054252"/>
    </source>
</evidence>
<dbReference type="PRINTS" id="PR00468">
    <property type="entry name" value="PLTLPOXGNASE"/>
</dbReference>
<evidence type="ECO:0000256" key="9">
    <source>
        <dbReference type="ARBA" id="ARBA00023160"/>
    </source>
</evidence>
<evidence type="ECO:0008006" key="16">
    <source>
        <dbReference type="Google" id="ProtNLM"/>
    </source>
</evidence>
<keyword evidence="2" id="KW-0444">Lipid biosynthesis</keyword>
<keyword evidence="9" id="KW-0275">Fatty acid biosynthesis</keyword>
<dbReference type="GO" id="GO:0006633">
    <property type="term" value="P:fatty acid biosynthetic process"/>
    <property type="evidence" value="ECO:0007669"/>
    <property type="project" value="UniProtKB-KW"/>
</dbReference>
<keyword evidence="3" id="KW-0479">Metal-binding</keyword>
<dbReference type="GO" id="GO:0016702">
    <property type="term" value="F:oxidoreductase activity, acting on single donors with incorporation of molecular oxygen, incorporation of two atoms of oxygen"/>
    <property type="evidence" value="ECO:0007669"/>
    <property type="project" value="InterPro"/>
</dbReference>
<dbReference type="PANTHER" id="PTHR11771">
    <property type="entry name" value="LIPOXYGENASE"/>
    <property type="match status" value="1"/>
</dbReference>
<accession>A0AAV5HHF4</accession>
<dbReference type="InterPro" id="IPR000907">
    <property type="entry name" value="LipOase"/>
</dbReference>
<evidence type="ECO:0000256" key="3">
    <source>
        <dbReference type="ARBA" id="ARBA00022723"/>
    </source>
</evidence>
<dbReference type="PROSITE" id="PS51393">
    <property type="entry name" value="LIPOXYGENASE_3"/>
    <property type="match status" value="1"/>
</dbReference>
<dbReference type="SUPFAM" id="SSF49723">
    <property type="entry name" value="Lipase/lipooxygenase domain (PLAT/LH2 domain)"/>
    <property type="match status" value="1"/>
</dbReference>
<comment type="caution">
    <text evidence="14">The sequence shown here is derived from an EMBL/GenBank/DDBJ whole genome shotgun (WGS) entry which is preliminary data.</text>
</comment>
<evidence type="ECO:0000256" key="7">
    <source>
        <dbReference type="ARBA" id="ARBA00023002"/>
    </source>
</evidence>
<proteinExistence type="inferred from homology"/>
<feature type="domain" description="PLAT" evidence="12">
    <location>
        <begin position="41"/>
        <end position="153"/>
    </location>
</feature>
<dbReference type="Gene3D" id="2.60.60.20">
    <property type="entry name" value="PLAT/LH2 domain"/>
    <property type="match status" value="1"/>
</dbReference>
<keyword evidence="4" id="KW-0925">Oxylipin biosynthesis</keyword>
<name>A0AAV5HHF4_9ROSI</name>
<dbReference type="PROSITE" id="PS50095">
    <property type="entry name" value="PLAT"/>
    <property type="match status" value="1"/>
</dbReference>
<keyword evidence="8" id="KW-0443">Lipid metabolism</keyword>
<dbReference type="AlphaFoldDB" id="A0AAV5HHF4"/>
<keyword evidence="7" id="KW-0560">Oxidoreductase</keyword>
<reference evidence="14 15" key="1">
    <citation type="journal article" date="2021" name="Commun. Biol.">
        <title>The genome of Shorea leprosula (Dipterocarpaceae) highlights the ecological relevance of drought in aseasonal tropical rainforests.</title>
        <authorList>
            <person name="Ng K.K.S."/>
            <person name="Kobayashi M.J."/>
            <person name="Fawcett J.A."/>
            <person name="Hatakeyama M."/>
            <person name="Paape T."/>
            <person name="Ng C.H."/>
            <person name="Ang C.C."/>
            <person name="Tnah L.H."/>
            <person name="Lee C.T."/>
            <person name="Nishiyama T."/>
            <person name="Sese J."/>
            <person name="O'Brien M.J."/>
            <person name="Copetti D."/>
            <person name="Mohd Noor M.I."/>
            <person name="Ong R.C."/>
            <person name="Putra M."/>
            <person name="Sireger I.Z."/>
            <person name="Indrioko S."/>
            <person name="Kosugi Y."/>
            <person name="Izuno A."/>
            <person name="Isagi Y."/>
            <person name="Lee S.L."/>
            <person name="Shimizu K.K."/>
        </authorList>
    </citation>
    <scope>NUCLEOTIDE SEQUENCE [LARGE SCALE GENOMIC DNA]</scope>
    <source>
        <strain evidence="14">214</strain>
    </source>
</reference>
<evidence type="ECO:0000256" key="11">
    <source>
        <dbReference type="SAM" id="MobiDB-lite"/>
    </source>
</evidence>
<evidence type="ECO:0000256" key="2">
    <source>
        <dbReference type="ARBA" id="ARBA00022516"/>
    </source>
</evidence>
<dbReference type="Gene3D" id="4.10.372.10">
    <property type="entry name" value="Lipoxygenase-1, Domain 3"/>
    <property type="match status" value="1"/>
</dbReference>
<evidence type="ECO:0000256" key="6">
    <source>
        <dbReference type="ARBA" id="ARBA00022964"/>
    </source>
</evidence>
<dbReference type="Pfam" id="PF00305">
    <property type="entry name" value="Lipoxygenase"/>
    <property type="match status" value="5"/>
</dbReference>
<dbReference type="InterPro" id="IPR027433">
    <property type="entry name" value="Lipoxygenase_dom_3"/>
</dbReference>
<sequence length="1211" mass="140888">MRATIPKGFLRWVRCRRESGGKSTITIKGEFVICHGPAWLSRLPVPIASVQIYSNILDSSTGLGRISGRAFLGRGKTKTEHNQKRTTYKLKFEVVPEFGTPGAFLIKNRWCHEFFLESATLSCKSRVEKHFLFDCRSWVYPFKKTKTPRVFFSNTSYLPGETPEGLKKLREYELKCLRGELVEELQPRERKKWDRVYEYAEYNDLGDPNRGPEYSRPVLGGKKHPYPRRLKTNRPLCKQDSSTESRPVTKDIGAYIPPDERLSPEKVKELKTNLIKAIVYFLLPEKESHLRPPFSLKEIIKWFKGMIKWFKEMIKSIEKRRFLSWEKNSGFNQNLNDMFKIFSDKSRQPVRGWFKDKLKRWVPNDKLYKQIVCKQKICKPNLTMDLPLPSIIAVNKWAWRRDDEFGRQMVAGTNPVRIRRLQDLPQDSKILKKKHKLNIEKHINHICGGYKQWILEELIKCLEVKKQQKGTLEEFDKDDEKILEELTKYWEKKKKSSYDAYVDDKRISEELTKYWEKKKTQEITIGDENKNLKIKKSQEITIEELSFLDIEEQPPNSEIETPTDKLEIEKHLNVDDVDERILGMVTKYLEVIQEGKITLEQIAELGHIFILDHQDHLRKYLGEVNRNSAGGVRAYASLTLLYRDFKDFKFIPVAIELSLSSQNHKLIVAPSCEDTERETSNYFNEWDLAKIHVAANDSAHHLLVSHWLHTHAVVEPFIIATRRRLSKMHPIYCLLDPHFKDTIHINALCRAFFINAGGILEKTLFTGKISMEFSSEFYKEWRFNRQALPCDLAKRGMVDNVPKSSERPQSNMVENVPILNEQPQREALYGDSIKSSMVENVPILNEQPQSNMVENVPILNEQPQREALHGDSIKSNMIENVPILNEQPQREALPGDPVKSGISKNVPILIEQPEKEPLHCCDPDKRQTKPDEDAGPEVDCNYYPYASDGLKIWNAIERWVKGFCEIFYKSDDCVQKDEEIQQWWKEVQEKGHPDVCKGWDELTNLENLIQTLTTIIWIASALHAAVNFGGYAYALTRPMKCHEYIPGGTEEYEESFLLQMLPQREEMEIGMALMSFLSHHTSDEVYLGERQLERERERQRQRQPTFWSDDKDVIENLSHHTSDEAYLGERQPQLQPTFWSDNKDVIKKFSIFTDELEGIQKEILKKNKSYKLAHHRSGAAKIPYKLLYPDISSGGIKGGITAKGIPNSISI</sequence>
<dbReference type="Gene3D" id="4.10.375.10">
    <property type="entry name" value="Lipoxygenase-1, Domain 2"/>
    <property type="match status" value="1"/>
</dbReference>
<dbReference type="Gene3D" id="1.20.245.10">
    <property type="entry name" value="Lipoxygenase-1, Domain 5"/>
    <property type="match status" value="3"/>
</dbReference>
<dbReference type="Gene3D" id="3.10.450.60">
    <property type="match status" value="1"/>
</dbReference>
<dbReference type="InterPro" id="IPR001024">
    <property type="entry name" value="PLAT/LH2_dom"/>
</dbReference>
<evidence type="ECO:0000256" key="1">
    <source>
        <dbReference type="ARBA" id="ARBA00009419"/>
    </source>
</evidence>
<feature type="region of interest" description="Disordered" evidence="11">
    <location>
        <begin position="230"/>
        <end position="255"/>
    </location>
</feature>
<dbReference type="InterPro" id="IPR036392">
    <property type="entry name" value="PLAT/LH2_dom_sf"/>
</dbReference>
<evidence type="ECO:0000256" key="8">
    <source>
        <dbReference type="ARBA" id="ARBA00023098"/>
    </source>
</evidence>
<dbReference type="GO" id="GO:0031408">
    <property type="term" value="P:oxylipin biosynthetic process"/>
    <property type="evidence" value="ECO:0007669"/>
    <property type="project" value="UniProtKB-KW"/>
</dbReference>
<keyword evidence="6" id="KW-0223">Dioxygenase</keyword>
<dbReference type="PRINTS" id="PR00087">
    <property type="entry name" value="LIPOXYGENASE"/>
</dbReference>
<gene>
    <name evidence="14" type="ORF">SLEP1_g504</name>
</gene>
<evidence type="ECO:0000256" key="5">
    <source>
        <dbReference type="ARBA" id="ARBA00022832"/>
    </source>
</evidence>
<comment type="similarity">
    <text evidence="1">Belongs to the lipoxygenase family.</text>
</comment>
<dbReference type="Pfam" id="PF01477">
    <property type="entry name" value="PLAT"/>
    <property type="match status" value="1"/>
</dbReference>
<protein>
    <recommendedName>
        <fullName evidence="16">Lipoxygenase</fullName>
    </recommendedName>
</protein>
<evidence type="ECO:0000256" key="10">
    <source>
        <dbReference type="PROSITE-ProRule" id="PRU00152"/>
    </source>
</evidence>
<dbReference type="EMBL" id="BPVZ01000001">
    <property type="protein sequence ID" value="GKU85902.1"/>
    <property type="molecule type" value="Genomic_DNA"/>
</dbReference>
<evidence type="ECO:0000259" key="13">
    <source>
        <dbReference type="PROSITE" id="PS51393"/>
    </source>
</evidence>
<keyword evidence="15" id="KW-1185">Reference proteome</keyword>
<dbReference type="GO" id="GO:0034440">
    <property type="term" value="P:lipid oxidation"/>
    <property type="evidence" value="ECO:0007669"/>
    <property type="project" value="InterPro"/>
</dbReference>
<dbReference type="SMART" id="SM00308">
    <property type="entry name" value="LH2"/>
    <property type="match status" value="1"/>
</dbReference>
<evidence type="ECO:0000313" key="14">
    <source>
        <dbReference type="EMBL" id="GKU85902.1"/>
    </source>
</evidence>
<dbReference type="Proteomes" id="UP001054252">
    <property type="component" value="Unassembled WGS sequence"/>
</dbReference>
<dbReference type="SUPFAM" id="SSF48484">
    <property type="entry name" value="Lipoxigenase"/>
    <property type="match status" value="4"/>
</dbReference>
<dbReference type="InterPro" id="IPR001246">
    <property type="entry name" value="LipOase_plant"/>
</dbReference>
<dbReference type="InterPro" id="IPR013819">
    <property type="entry name" value="LipOase_C"/>
</dbReference>
<feature type="domain" description="Lipoxygenase" evidence="13">
    <location>
        <begin position="156"/>
        <end position="1211"/>
    </location>
</feature>
<dbReference type="InterPro" id="IPR036226">
    <property type="entry name" value="LipOase_C_sf"/>
</dbReference>
<evidence type="ECO:0000256" key="4">
    <source>
        <dbReference type="ARBA" id="ARBA00022767"/>
    </source>
</evidence>
<organism evidence="14 15">
    <name type="scientific">Rubroshorea leprosula</name>
    <dbReference type="NCBI Taxonomy" id="152421"/>
    <lineage>
        <taxon>Eukaryota</taxon>
        <taxon>Viridiplantae</taxon>
        <taxon>Streptophyta</taxon>
        <taxon>Embryophyta</taxon>
        <taxon>Tracheophyta</taxon>
        <taxon>Spermatophyta</taxon>
        <taxon>Magnoliopsida</taxon>
        <taxon>eudicotyledons</taxon>
        <taxon>Gunneridae</taxon>
        <taxon>Pentapetalae</taxon>
        <taxon>rosids</taxon>
        <taxon>malvids</taxon>
        <taxon>Malvales</taxon>
        <taxon>Dipterocarpaceae</taxon>
        <taxon>Rubroshorea</taxon>
    </lineage>
</organism>